<keyword evidence="2" id="KW-1185">Reference proteome</keyword>
<feature type="non-terminal residue" evidence="1">
    <location>
        <position position="44"/>
    </location>
</feature>
<sequence>MEPTRILWVLAGCGGLFRNSDGRWIKGYSRKIGTCGAFSAEMWG</sequence>
<organism evidence="1 2">
    <name type="scientific">Trifolium medium</name>
    <dbReference type="NCBI Taxonomy" id="97028"/>
    <lineage>
        <taxon>Eukaryota</taxon>
        <taxon>Viridiplantae</taxon>
        <taxon>Streptophyta</taxon>
        <taxon>Embryophyta</taxon>
        <taxon>Tracheophyta</taxon>
        <taxon>Spermatophyta</taxon>
        <taxon>Magnoliopsida</taxon>
        <taxon>eudicotyledons</taxon>
        <taxon>Gunneridae</taxon>
        <taxon>Pentapetalae</taxon>
        <taxon>rosids</taxon>
        <taxon>fabids</taxon>
        <taxon>Fabales</taxon>
        <taxon>Fabaceae</taxon>
        <taxon>Papilionoideae</taxon>
        <taxon>50 kb inversion clade</taxon>
        <taxon>NPAAA clade</taxon>
        <taxon>Hologalegina</taxon>
        <taxon>IRL clade</taxon>
        <taxon>Trifolieae</taxon>
        <taxon>Trifolium</taxon>
    </lineage>
</organism>
<protein>
    <submittedName>
        <fullName evidence="1">RNA-directed DNA polymerase (Reverse transcriptase)</fullName>
    </submittedName>
</protein>
<dbReference type="AlphaFoldDB" id="A0A392UI06"/>
<dbReference type="Proteomes" id="UP000265520">
    <property type="component" value="Unassembled WGS sequence"/>
</dbReference>
<keyword evidence="1" id="KW-0548">Nucleotidyltransferase</keyword>
<keyword evidence="1" id="KW-0695">RNA-directed DNA polymerase</keyword>
<proteinExistence type="predicted"/>
<keyword evidence="1" id="KW-0808">Transferase</keyword>
<evidence type="ECO:0000313" key="2">
    <source>
        <dbReference type="Proteomes" id="UP000265520"/>
    </source>
</evidence>
<name>A0A392UI06_9FABA</name>
<dbReference type="EMBL" id="LXQA010820312">
    <property type="protein sequence ID" value="MCI72558.1"/>
    <property type="molecule type" value="Genomic_DNA"/>
</dbReference>
<reference evidence="1 2" key="1">
    <citation type="journal article" date="2018" name="Front. Plant Sci.">
        <title>Red Clover (Trifolium pratense) and Zigzag Clover (T. medium) - A Picture of Genomic Similarities and Differences.</title>
        <authorList>
            <person name="Dluhosova J."/>
            <person name="Istvanek J."/>
            <person name="Nedelnik J."/>
            <person name="Repkova J."/>
        </authorList>
    </citation>
    <scope>NUCLEOTIDE SEQUENCE [LARGE SCALE GENOMIC DNA]</scope>
    <source>
        <strain evidence="2">cv. 10/8</strain>
        <tissue evidence="1">Leaf</tissue>
    </source>
</reference>
<accession>A0A392UI06</accession>
<evidence type="ECO:0000313" key="1">
    <source>
        <dbReference type="EMBL" id="MCI72558.1"/>
    </source>
</evidence>
<dbReference type="GO" id="GO:0003964">
    <property type="term" value="F:RNA-directed DNA polymerase activity"/>
    <property type="evidence" value="ECO:0007669"/>
    <property type="project" value="UniProtKB-KW"/>
</dbReference>
<comment type="caution">
    <text evidence="1">The sequence shown here is derived from an EMBL/GenBank/DDBJ whole genome shotgun (WGS) entry which is preliminary data.</text>
</comment>